<dbReference type="OrthoDB" id="4191603at2"/>
<evidence type="ECO:0000313" key="3">
    <source>
        <dbReference type="EMBL" id="SEB13203.1"/>
    </source>
</evidence>
<sequence length="246" mass="28020">MGFKEQIDISRLPEHIAIIMDGNGRWAKNQGKFRSFGHESGVVSLKDVVEGCSDIGVKYLTVYAFSTENWNRPIEEVNLLMELLISTINAEIVTLNKNNIRLNAIGDIASLPQKCIDDLKHAMEETSKNTSCTLTLALSYSSKWEIVQAAKKLALLVKDGKMDINDINESSFSSQLTTVNMPDPELLIRTGGEHRISNYLLWQIAYGELYFTETMWPDFMKEDLFEAIVDYQKRERRFGKISEQLN</sequence>
<comment type="similarity">
    <text evidence="2">Belongs to the UPP synthase family.</text>
</comment>
<dbReference type="RefSeq" id="WP_090559165.1">
    <property type="nucleotide sequence ID" value="NZ_FNRA01000011.1"/>
</dbReference>
<dbReference type="NCBIfam" id="TIGR00055">
    <property type="entry name" value="uppS"/>
    <property type="match status" value="1"/>
</dbReference>
<dbReference type="Gene3D" id="3.40.1180.10">
    <property type="entry name" value="Decaprenyl diphosphate synthase-like"/>
    <property type="match status" value="1"/>
</dbReference>
<dbReference type="PROSITE" id="PS01066">
    <property type="entry name" value="UPP_SYNTHASE"/>
    <property type="match status" value="1"/>
</dbReference>
<dbReference type="InterPro" id="IPR018520">
    <property type="entry name" value="UPP_synth-like_CS"/>
</dbReference>
<keyword evidence="4" id="KW-1185">Reference proteome</keyword>
<feature type="binding site" evidence="2">
    <location>
        <position position="21"/>
    </location>
    <ligand>
        <name>Mg(2+)</name>
        <dbReference type="ChEBI" id="CHEBI:18420"/>
    </ligand>
</feature>
<feature type="binding site" evidence="2">
    <location>
        <position position="34"/>
    </location>
    <ligand>
        <name>substrate</name>
    </ligand>
</feature>
<evidence type="ECO:0000256" key="2">
    <source>
        <dbReference type="HAMAP-Rule" id="MF_01139"/>
    </source>
</evidence>
<dbReference type="GO" id="GO:0045547">
    <property type="term" value="F:ditrans,polycis-polyprenyl diphosphate synthase [(2E,6E)-farnesyl diphosphate specific] activity"/>
    <property type="evidence" value="ECO:0007669"/>
    <property type="project" value="TreeGrafter"/>
</dbReference>
<dbReference type="HAMAP" id="MF_01139">
    <property type="entry name" value="ISPT"/>
    <property type="match status" value="1"/>
</dbReference>
<feature type="binding site" evidence="2">
    <location>
        <begin position="22"/>
        <end position="25"/>
    </location>
    <ligand>
        <name>substrate</name>
    </ligand>
</feature>
<evidence type="ECO:0000313" key="4">
    <source>
        <dbReference type="Proteomes" id="UP000198850"/>
    </source>
</evidence>
<reference evidence="3 4" key="1">
    <citation type="submission" date="2016-10" db="EMBL/GenBank/DDBJ databases">
        <authorList>
            <person name="de Groot N.N."/>
        </authorList>
    </citation>
    <scope>NUCLEOTIDE SEQUENCE [LARGE SCALE GENOMIC DNA]</scope>
    <source>
        <strain evidence="3 4">DSM 19033</strain>
    </source>
</reference>
<feature type="binding site" evidence="2">
    <location>
        <position position="189"/>
    </location>
    <ligand>
        <name>substrate</name>
    </ligand>
</feature>
<feature type="binding site" evidence="2">
    <location>
        <position position="70"/>
    </location>
    <ligand>
        <name>substrate</name>
    </ligand>
</feature>
<dbReference type="NCBIfam" id="NF011405">
    <property type="entry name" value="PRK14830.1"/>
    <property type="match status" value="1"/>
</dbReference>
<dbReference type="InterPro" id="IPR036424">
    <property type="entry name" value="UPP_synth-like_sf"/>
</dbReference>
<feature type="binding site" evidence="2">
    <location>
        <position position="72"/>
    </location>
    <ligand>
        <name>substrate</name>
    </ligand>
</feature>
<feature type="binding site" evidence="2">
    <location>
        <begin position="66"/>
        <end position="68"/>
    </location>
    <ligand>
        <name>substrate</name>
    </ligand>
</feature>
<evidence type="ECO:0000256" key="1">
    <source>
        <dbReference type="ARBA" id="ARBA00022679"/>
    </source>
</evidence>
<protein>
    <recommendedName>
        <fullName evidence="2">Isoprenyl transferase</fullName>
        <ecNumber evidence="2">2.5.1.-</ecNumber>
    </recommendedName>
</protein>
<dbReference type="AlphaFoldDB" id="A0A1H4GUG5"/>
<name>A0A1H4GUG5_9SPHI</name>
<dbReference type="GO" id="GO:0016094">
    <property type="term" value="P:polyprenol biosynthetic process"/>
    <property type="evidence" value="ECO:0007669"/>
    <property type="project" value="TreeGrafter"/>
</dbReference>
<dbReference type="Pfam" id="PF01255">
    <property type="entry name" value="Prenyltransf"/>
    <property type="match status" value="1"/>
</dbReference>
<organism evidence="3 4">
    <name type="scientific">Pedobacter hartonius</name>
    <dbReference type="NCBI Taxonomy" id="425514"/>
    <lineage>
        <taxon>Bacteria</taxon>
        <taxon>Pseudomonadati</taxon>
        <taxon>Bacteroidota</taxon>
        <taxon>Sphingobacteriia</taxon>
        <taxon>Sphingobacteriales</taxon>
        <taxon>Sphingobacteriaceae</taxon>
        <taxon>Pedobacter</taxon>
    </lineage>
</organism>
<dbReference type="PANTHER" id="PTHR10291">
    <property type="entry name" value="DEHYDRODOLICHYL DIPHOSPHATE SYNTHASE FAMILY MEMBER"/>
    <property type="match status" value="1"/>
</dbReference>
<dbReference type="SUPFAM" id="SSF64005">
    <property type="entry name" value="Undecaprenyl diphosphate synthase"/>
    <property type="match status" value="1"/>
</dbReference>
<feature type="active site" description="Proton acceptor" evidence="2">
    <location>
        <position position="69"/>
    </location>
</feature>
<feature type="binding site" evidence="2">
    <location>
        <position position="26"/>
    </location>
    <ligand>
        <name>substrate</name>
    </ligand>
</feature>
<comment type="cofactor">
    <cofactor evidence="2">
        <name>Mg(2+)</name>
        <dbReference type="ChEBI" id="CHEBI:18420"/>
    </cofactor>
    <text evidence="2">Binds 2 magnesium ions per subunit.</text>
</comment>
<gene>
    <name evidence="3" type="ORF">SAMN05443550_111146</name>
</gene>
<dbReference type="GO" id="GO:0000287">
    <property type="term" value="F:magnesium ion binding"/>
    <property type="evidence" value="ECO:0007669"/>
    <property type="project" value="UniProtKB-UniRule"/>
</dbReference>
<feature type="binding site" evidence="2">
    <location>
        <position position="38"/>
    </location>
    <ligand>
        <name>substrate</name>
    </ligand>
</feature>
<dbReference type="FunFam" id="3.40.1180.10:FF:000001">
    <property type="entry name" value="(2E,6E)-farnesyl-diphosphate-specific ditrans,polycis-undecaprenyl-diphosphate synthase"/>
    <property type="match status" value="1"/>
</dbReference>
<keyword evidence="2" id="KW-0479">Metal-binding</keyword>
<comment type="function">
    <text evidence="2">Catalyzes the condensation of isopentenyl diphosphate (IPP) with allylic pyrophosphates generating different type of terpenoids.</text>
</comment>
<proteinExistence type="inferred from homology"/>
<feature type="binding site" evidence="2">
    <location>
        <position position="208"/>
    </location>
    <ligand>
        <name>Mg(2+)</name>
        <dbReference type="ChEBI" id="CHEBI:18420"/>
    </ligand>
</feature>
<dbReference type="CDD" id="cd00475">
    <property type="entry name" value="Cis_IPPS"/>
    <property type="match status" value="1"/>
</dbReference>
<keyword evidence="1 2" id="KW-0808">Transferase</keyword>
<dbReference type="STRING" id="425514.SAMN05443550_111146"/>
<feature type="binding site" evidence="2">
    <location>
        <begin position="195"/>
        <end position="197"/>
    </location>
    <ligand>
        <name>substrate</name>
    </ligand>
</feature>
<dbReference type="Proteomes" id="UP000198850">
    <property type="component" value="Unassembled WGS sequence"/>
</dbReference>
<dbReference type="InterPro" id="IPR001441">
    <property type="entry name" value="UPP_synth-like"/>
</dbReference>
<dbReference type="PANTHER" id="PTHR10291:SF0">
    <property type="entry name" value="DEHYDRODOLICHYL DIPHOSPHATE SYNTHASE 2"/>
    <property type="match status" value="1"/>
</dbReference>
<dbReference type="EC" id="2.5.1.-" evidence="2"/>
<accession>A0A1H4GUG5</accession>
<comment type="subunit">
    <text evidence="2">Homodimer.</text>
</comment>
<dbReference type="EMBL" id="FNRA01000011">
    <property type="protein sequence ID" value="SEB13203.1"/>
    <property type="molecule type" value="Genomic_DNA"/>
</dbReference>
<feature type="active site" evidence="2">
    <location>
        <position position="21"/>
    </location>
</feature>
<keyword evidence="2" id="KW-0460">Magnesium</keyword>